<name>A0A2B7WYL6_9EURO</name>
<dbReference type="Proteomes" id="UP000224080">
    <property type="component" value="Unassembled WGS sequence"/>
</dbReference>
<dbReference type="STRING" id="2060905.A0A2B7WYL6"/>
<evidence type="ECO:0000313" key="2">
    <source>
        <dbReference type="EMBL" id="PGH01667.1"/>
    </source>
</evidence>
<organism evidence="2 3">
    <name type="scientific">Blastomyces parvus</name>
    <dbReference type="NCBI Taxonomy" id="2060905"/>
    <lineage>
        <taxon>Eukaryota</taxon>
        <taxon>Fungi</taxon>
        <taxon>Dikarya</taxon>
        <taxon>Ascomycota</taxon>
        <taxon>Pezizomycotina</taxon>
        <taxon>Eurotiomycetes</taxon>
        <taxon>Eurotiomycetidae</taxon>
        <taxon>Onygenales</taxon>
        <taxon>Ajellomycetaceae</taxon>
        <taxon>Blastomyces</taxon>
    </lineage>
</organism>
<feature type="region of interest" description="Disordered" evidence="1">
    <location>
        <begin position="1"/>
        <end position="69"/>
    </location>
</feature>
<feature type="compositionally biased region" description="Polar residues" evidence="1">
    <location>
        <begin position="1"/>
        <end position="49"/>
    </location>
</feature>
<dbReference type="EMBL" id="PDNC01000069">
    <property type="protein sequence ID" value="PGH01667.1"/>
    <property type="molecule type" value="Genomic_DNA"/>
</dbReference>
<feature type="region of interest" description="Disordered" evidence="1">
    <location>
        <begin position="195"/>
        <end position="238"/>
    </location>
</feature>
<gene>
    <name evidence="2" type="ORF">GX51_05113</name>
</gene>
<feature type="region of interest" description="Disordered" evidence="1">
    <location>
        <begin position="255"/>
        <end position="281"/>
    </location>
</feature>
<keyword evidence="3" id="KW-1185">Reference proteome</keyword>
<dbReference type="AlphaFoldDB" id="A0A2B7WYL6"/>
<dbReference type="OrthoDB" id="4188825at2759"/>
<sequence>MDSNHQDSPSVENTIQSTCHSRATTSSTESPTINTWPSPQQSGISTPASTCEAPEDADGDQQPATPPTPKPWQWRCHRCYGKYSVEATTRCLRDGHYFCSNSQSKRNRRRKYKRQDKRICINMFDYTGWKKMRAWQKQWRQGQGTKEERESGCMNGCGSPGYCKRVAPTPPCMADPVPPEEQLDIKALAALSLNDSNDPLSSEKEEDDDPNDKVRAGSKRRRPIKINVPPEAPPAKRRMLTLTHLDIKALADLSLDDNNDPLSSSEEEDNPNDKARAGSKRTRPIKINVPSEAPPAKRLMLTFTRLDKPTKIRLRDKPLLIGSPLKVTHCFQTTFFNLIAHARDIGI</sequence>
<proteinExistence type="predicted"/>
<evidence type="ECO:0000256" key="1">
    <source>
        <dbReference type="SAM" id="MobiDB-lite"/>
    </source>
</evidence>
<protein>
    <submittedName>
        <fullName evidence="2">Uncharacterized protein</fullName>
    </submittedName>
</protein>
<reference evidence="2 3" key="1">
    <citation type="submission" date="2017-10" db="EMBL/GenBank/DDBJ databases">
        <title>Comparative genomics in systemic dimorphic fungi from Ajellomycetaceae.</title>
        <authorList>
            <person name="Munoz J.F."/>
            <person name="Mcewen J.G."/>
            <person name="Clay O.K."/>
            <person name="Cuomo C.A."/>
        </authorList>
    </citation>
    <scope>NUCLEOTIDE SEQUENCE [LARGE SCALE GENOMIC DNA]</scope>
    <source>
        <strain evidence="2 3">UAMH130</strain>
    </source>
</reference>
<evidence type="ECO:0000313" key="3">
    <source>
        <dbReference type="Proteomes" id="UP000224080"/>
    </source>
</evidence>
<feature type="compositionally biased region" description="Acidic residues" evidence="1">
    <location>
        <begin position="255"/>
        <end position="270"/>
    </location>
</feature>
<accession>A0A2B7WYL6</accession>
<comment type="caution">
    <text evidence="2">The sequence shown here is derived from an EMBL/GenBank/DDBJ whole genome shotgun (WGS) entry which is preliminary data.</text>
</comment>